<accession>G6XJW3</accession>
<sequence>MTVIRCVTMQKNEATLLEPWIRWHAAIFGLSNLTVIDNGSTDPVVLDIQNRYEAQGLTVIREFPEREHFLHKGDVITRIIRRWDAGRACDFAVPLDCDEFMAVFLDQLSVDPAIILAEFERLKHEKATLLTDRLLLNVPSAPNYYGPQIVRRCLFRAGTIRSLDRGFHDPQTIHRQRYIQTAFVHIHLHNRPDYEDIRRFARQKLDPSGTGPRPVHAQDGAHLRYYFHASAKEFLNSYRHTPDLYAPVIAERFQELGLAVEPLLGTGPVPEPALNLAARFAAHRFLDTPARHEYVAFDPVFYAQANPDVMADPHYGIWPLIHFMEAGWQEGRAPNPANFPPLVLQTPPEG</sequence>
<dbReference type="OrthoDB" id="8245240at2"/>
<reference evidence="1 2" key="1">
    <citation type="submission" date="2011-10" db="EMBL/GenBank/DDBJ databases">
        <title>Genome sequence of Gluconobacter morbifer G707, isolated from Drosophila gut.</title>
        <authorList>
            <person name="Lee W.-J."/>
            <person name="Kim E.-K."/>
        </authorList>
    </citation>
    <scope>NUCLEOTIDE SEQUENCE [LARGE SCALE GENOMIC DNA]</scope>
    <source>
        <strain evidence="1 2">G707</strain>
    </source>
</reference>
<comment type="caution">
    <text evidence="1">The sequence shown here is derived from an EMBL/GenBank/DDBJ whole genome shotgun (WGS) entry which is preliminary data.</text>
</comment>
<evidence type="ECO:0000313" key="1">
    <source>
        <dbReference type="EMBL" id="EHH67925.1"/>
    </source>
</evidence>
<dbReference type="EMBL" id="AGQV01000005">
    <property type="protein sequence ID" value="EHH67925.1"/>
    <property type="molecule type" value="Genomic_DNA"/>
</dbReference>
<dbReference type="RefSeq" id="WP_008851839.1">
    <property type="nucleotide sequence ID" value="NZ_AGQV01000005.1"/>
</dbReference>
<protein>
    <recommendedName>
        <fullName evidence="3">Glycosyl transferase family 2</fullName>
    </recommendedName>
</protein>
<evidence type="ECO:0000313" key="2">
    <source>
        <dbReference type="Proteomes" id="UP000004949"/>
    </source>
</evidence>
<dbReference type="PATRIC" id="fig|1088869.3.peg.1687"/>
<name>G6XJW3_9PROT</name>
<dbReference type="Proteomes" id="UP000004949">
    <property type="component" value="Unassembled WGS sequence"/>
</dbReference>
<organism evidence="1 2">
    <name type="scientific">Gluconobacter morbifer G707</name>
    <dbReference type="NCBI Taxonomy" id="1088869"/>
    <lineage>
        <taxon>Bacteria</taxon>
        <taxon>Pseudomonadati</taxon>
        <taxon>Pseudomonadota</taxon>
        <taxon>Alphaproteobacteria</taxon>
        <taxon>Acetobacterales</taxon>
        <taxon>Acetobacteraceae</taxon>
        <taxon>Gluconobacter</taxon>
    </lineage>
</organism>
<dbReference type="eggNOG" id="ENOG502ZUPG">
    <property type="taxonomic scope" value="Bacteria"/>
</dbReference>
<evidence type="ECO:0008006" key="3">
    <source>
        <dbReference type="Google" id="ProtNLM"/>
    </source>
</evidence>
<keyword evidence="2" id="KW-1185">Reference proteome</keyword>
<dbReference type="STRING" id="1088869.GMO_16920"/>
<proteinExistence type="predicted"/>
<dbReference type="AlphaFoldDB" id="G6XJW3"/>
<dbReference type="Pfam" id="PF13704">
    <property type="entry name" value="Glyco_tranf_2_4"/>
    <property type="match status" value="1"/>
</dbReference>
<gene>
    <name evidence="1" type="ORF">GMO_16920</name>
</gene>